<evidence type="ECO:0000313" key="1">
    <source>
        <dbReference type="EMBL" id="GFG97363.1"/>
    </source>
</evidence>
<comment type="caution">
    <text evidence="1">The sequence shown here is derived from an EMBL/GenBank/DDBJ whole genome shotgun (WGS) entry which is preliminary data.</text>
</comment>
<sequence>MEGNLVVTGIRRDAVISRVELQQVRFLEVLESFGINLWNDVGPRDALLPMVAF</sequence>
<name>A0A7I9Z8V8_9MYCO</name>
<evidence type="ECO:0000313" key="2">
    <source>
        <dbReference type="Proteomes" id="UP000465301"/>
    </source>
</evidence>
<dbReference type="AlphaFoldDB" id="A0A7I9Z8V8"/>
<dbReference type="Proteomes" id="UP000465301">
    <property type="component" value="Unassembled WGS sequence"/>
</dbReference>
<dbReference type="RefSeq" id="WP_163711523.1">
    <property type="nucleotide sequence ID" value="NZ_BLLA01000001.1"/>
</dbReference>
<dbReference type="EMBL" id="BLLA01000001">
    <property type="protein sequence ID" value="GFG97363.1"/>
    <property type="molecule type" value="Genomic_DNA"/>
</dbReference>
<proteinExistence type="predicted"/>
<organism evidence="1 2">
    <name type="scientific">Mycobacterium timonense</name>
    <dbReference type="NCBI Taxonomy" id="701043"/>
    <lineage>
        <taxon>Bacteria</taxon>
        <taxon>Bacillati</taxon>
        <taxon>Actinomycetota</taxon>
        <taxon>Actinomycetes</taxon>
        <taxon>Mycobacteriales</taxon>
        <taxon>Mycobacteriaceae</taxon>
        <taxon>Mycobacterium</taxon>
        <taxon>Mycobacterium avium complex (MAC)</taxon>
    </lineage>
</organism>
<reference evidence="1 2" key="1">
    <citation type="journal article" date="2019" name="Emerg. Microbes Infect.">
        <title>Comprehensive subspecies identification of 175 nontuberculous mycobacteria species based on 7547 genomic profiles.</title>
        <authorList>
            <person name="Matsumoto Y."/>
            <person name="Kinjo T."/>
            <person name="Motooka D."/>
            <person name="Nabeya D."/>
            <person name="Jung N."/>
            <person name="Uechi K."/>
            <person name="Horii T."/>
            <person name="Iida T."/>
            <person name="Fujita J."/>
            <person name="Nakamura S."/>
        </authorList>
    </citation>
    <scope>NUCLEOTIDE SEQUENCE [LARGE SCALE GENOMIC DNA]</scope>
    <source>
        <strain evidence="1 2">JCM 30726</strain>
    </source>
</reference>
<protein>
    <submittedName>
        <fullName evidence="1">Uncharacterized protein</fullName>
    </submittedName>
</protein>
<accession>A0A7I9Z8V8</accession>
<gene>
    <name evidence="1" type="ORF">MTIM_32420</name>
</gene>
<keyword evidence="2" id="KW-1185">Reference proteome</keyword>